<evidence type="ECO:0000313" key="1">
    <source>
        <dbReference type="EMBL" id="QSW84160.1"/>
    </source>
</evidence>
<reference evidence="1 2" key="1">
    <citation type="journal article" date="2006" name="Int. J. Syst. Evol. Microbiol.">
        <title>Haloterrigena longa sp. nov. and Haloterrigena limicola sp. nov., extremely halophilic archaea isolated from a salt lake.</title>
        <authorList>
            <person name="Cui H.L."/>
            <person name="Tohty D."/>
            <person name="Zhou P.J."/>
            <person name="Liu S.J."/>
        </authorList>
    </citation>
    <scope>NUCLEOTIDE SEQUENCE [LARGE SCALE GENOMIC DNA]</scope>
    <source>
        <strain evidence="1 2">ABH32</strain>
    </source>
</reference>
<dbReference type="OrthoDB" id="189657at2157"/>
<gene>
    <name evidence="1" type="ORF">J0X27_11925</name>
</gene>
<accession>A0A8A2U612</accession>
<dbReference type="EMBL" id="CP071463">
    <property type="protein sequence ID" value="QSW84160.1"/>
    <property type="molecule type" value="Genomic_DNA"/>
</dbReference>
<dbReference type="KEGG" id="hlo:J0X27_11925"/>
<sequence>MRIGERCTVCETRIGKGEIRYYETCGRGLHEPCAEDKTTFECRHCGDETWIGAVEF</sequence>
<evidence type="ECO:0000313" key="2">
    <source>
        <dbReference type="Proteomes" id="UP000663191"/>
    </source>
</evidence>
<dbReference type="Proteomes" id="UP000663191">
    <property type="component" value="Chromosome"/>
</dbReference>
<dbReference type="AlphaFoldDB" id="A0A8A2U612"/>
<keyword evidence="2" id="KW-1185">Reference proteome</keyword>
<proteinExistence type="predicted"/>
<organism evidence="1 2">
    <name type="scientific">Natrinema longum</name>
    <dbReference type="NCBI Taxonomy" id="370324"/>
    <lineage>
        <taxon>Archaea</taxon>
        <taxon>Methanobacteriati</taxon>
        <taxon>Methanobacteriota</taxon>
        <taxon>Stenosarchaea group</taxon>
        <taxon>Halobacteria</taxon>
        <taxon>Halobacteriales</taxon>
        <taxon>Natrialbaceae</taxon>
        <taxon>Natrinema</taxon>
    </lineage>
</organism>
<protein>
    <submittedName>
        <fullName evidence="1">Uncharacterized protein</fullName>
    </submittedName>
</protein>
<name>A0A8A2U612_9EURY</name>
<dbReference type="GeneID" id="63184463"/>
<dbReference type="RefSeq" id="WP_207269409.1">
    <property type="nucleotide sequence ID" value="NZ_CP071463.1"/>
</dbReference>